<dbReference type="KEGG" id="bbat:Bdt_0627"/>
<comment type="similarity">
    <text evidence="1">Belongs to the peptidase S1 family.</text>
</comment>
<dbReference type="Pfam" id="PF00089">
    <property type="entry name" value="Trypsin"/>
    <property type="match status" value="1"/>
</dbReference>
<dbReference type="PROSITE" id="PS50240">
    <property type="entry name" value="TRYPSIN_DOM"/>
    <property type="match status" value="1"/>
</dbReference>
<dbReference type="InterPro" id="IPR043504">
    <property type="entry name" value="Peptidase_S1_PA_chymotrypsin"/>
</dbReference>
<dbReference type="PROSITE" id="PS00135">
    <property type="entry name" value="TRYPSIN_SER"/>
    <property type="match status" value="1"/>
</dbReference>
<dbReference type="SMART" id="SM00020">
    <property type="entry name" value="Tryp_SPc"/>
    <property type="match status" value="1"/>
</dbReference>
<dbReference type="PANTHER" id="PTHR24276">
    <property type="entry name" value="POLYSERASE-RELATED"/>
    <property type="match status" value="1"/>
</dbReference>
<protein>
    <submittedName>
        <fullName evidence="5">Serine protease</fullName>
    </submittedName>
</protein>
<dbReference type="PROSITE" id="PS51257">
    <property type="entry name" value="PROKAR_LIPOPROTEIN"/>
    <property type="match status" value="1"/>
</dbReference>
<dbReference type="EMBL" id="CP002930">
    <property type="protein sequence ID" value="AFY00335.1"/>
    <property type="molecule type" value="Genomic_DNA"/>
</dbReference>
<dbReference type="Proteomes" id="UP000010074">
    <property type="component" value="Chromosome"/>
</dbReference>
<reference evidence="5 6" key="1">
    <citation type="journal article" date="2012" name="BMC Genomics">
        <title>Genome analysis of a simultaneously predatory and prey-independent, novel Bdellovibrio bacteriovorus from the River Tiber, supports in silico predictions of both ancient and recent lateral gene transfer from diverse bacteria.</title>
        <authorList>
            <person name="Hobley L."/>
            <person name="Lerner T.R."/>
            <person name="Williams L.E."/>
            <person name="Lambert C."/>
            <person name="Till R."/>
            <person name="Milner D.S."/>
            <person name="Basford S.M."/>
            <person name="Capeness M.J."/>
            <person name="Fenton A.K."/>
            <person name="Atterbury R.J."/>
            <person name="Harris M.A."/>
            <person name="Sockett R.E."/>
        </authorList>
    </citation>
    <scope>NUCLEOTIDE SEQUENCE [LARGE SCALE GENOMIC DNA]</scope>
    <source>
        <strain evidence="5 6">Tiberius</strain>
    </source>
</reference>
<dbReference type="AlphaFoldDB" id="K7YUK1"/>
<dbReference type="SUPFAM" id="SSF50494">
    <property type="entry name" value="Trypsin-like serine proteases"/>
    <property type="match status" value="1"/>
</dbReference>
<dbReference type="HOGENOM" id="CLU_073536_0_0_7"/>
<dbReference type="InterPro" id="IPR018114">
    <property type="entry name" value="TRYPSIN_HIS"/>
</dbReference>
<dbReference type="STRING" id="1069642.Bdt_0627"/>
<keyword evidence="2" id="KW-1015">Disulfide bond</keyword>
<evidence type="ECO:0000313" key="5">
    <source>
        <dbReference type="EMBL" id="AFY00335.1"/>
    </source>
</evidence>
<dbReference type="GO" id="GO:0004252">
    <property type="term" value="F:serine-type endopeptidase activity"/>
    <property type="evidence" value="ECO:0007669"/>
    <property type="project" value="InterPro"/>
</dbReference>
<keyword evidence="3" id="KW-0378">Hydrolase</keyword>
<dbReference type="PANTHER" id="PTHR24276:SF96">
    <property type="entry name" value="PEPTIDASE S1 DOMAIN-CONTAINING PROTEIN"/>
    <property type="match status" value="1"/>
</dbReference>
<evidence type="ECO:0000256" key="1">
    <source>
        <dbReference type="ARBA" id="ARBA00007664"/>
    </source>
</evidence>
<keyword evidence="3 5" id="KW-0645">Protease</keyword>
<dbReference type="OrthoDB" id="5290116at2"/>
<sequence length="269" mass="29690">MRYLVLTLMVLVSACADQSQHELQNLLQDTAIAGGRDVAPNDALAKLVVRIKIQPKRFALLRPYQICTGAFVSENVILTAAHCVKDPSMEFKISYALESAKSAKHSVEKVVLHRDYIAPEKFVGRHDMALIRIDGSKPKEMKILKWSQDHQPLILPKSLLAIGYGAYSNTGNPAGLGILRTAGVLIQEEKDTYLVANQKTSGICHGDSGGPLLDITGSEPLIVGVNHAYMNVVGEQPEDKCRRRGAYMKVSRYSDWIEEQLAILNPKKN</sequence>
<dbReference type="InterPro" id="IPR009003">
    <property type="entry name" value="Peptidase_S1_PA"/>
</dbReference>
<dbReference type="Gene3D" id="2.40.10.10">
    <property type="entry name" value="Trypsin-like serine proteases"/>
    <property type="match status" value="1"/>
</dbReference>
<feature type="domain" description="Peptidase S1" evidence="4">
    <location>
        <begin position="32"/>
        <end position="262"/>
    </location>
</feature>
<dbReference type="RefSeq" id="WP_015089814.1">
    <property type="nucleotide sequence ID" value="NC_019567.1"/>
</dbReference>
<keyword evidence="3" id="KW-0720">Serine protease</keyword>
<dbReference type="InterPro" id="IPR050430">
    <property type="entry name" value="Peptidase_S1"/>
</dbReference>
<dbReference type="InterPro" id="IPR001254">
    <property type="entry name" value="Trypsin_dom"/>
</dbReference>
<dbReference type="PROSITE" id="PS00134">
    <property type="entry name" value="TRYPSIN_HIS"/>
    <property type="match status" value="1"/>
</dbReference>
<dbReference type="InterPro" id="IPR033116">
    <property type="entry name" value="TRYPSIN_SER"/>
</dbReference>
<dbReference type="GO" id="GO:0006508">
    <property type="term" value="P:proteolysis"/>
    <property type="evidence" value="ECO:0007669"/>
    <property type="project" value="UniProtKB-KW"/>
</dbReference>
<evidence type="ECO:0000256" key="3">
    <source>
        <dbReference type="RuleBase" id="RU363034"/>
    </source>
</evidence>
<evidence type="ECO:0000313" key="6">
    <source>
        <dbReference type="Proteomes" id="UP000010074"/>
    </source>
</evidence>
<name>K7YUK1_BDEBC</name>
<accession>K7YUK1</accession>
<dbReference type="InterPro" id="IPR001314">
    <property type="entry name" value="Peptidase_S1A"/>
</dbReference>
<evidence type="ECO:0000259" key="4">
    <source>
        <dbReference type="PROSITE" id="PS50240"/>
    </source>
</evidence>
<dbReference type="PRINTS" id="PR00722">
    <property type="entry name" value="CHYMOTRYPSIN"/>
</dbReference>
<organism evidence="5 6">
    <name type="scientific">Bdellovibrio bacteriovorus str. Tiberius</name>
    <dbReference type="NCBI Taxonomy" id="1069642"/>
    <lineage>
        <taxon>Bacteria</taxon>
        <taxon>Pseudomonadati</taxon>
        <taxon>Bdellovibrionota</taxon>
        <taxon>Bdellovibrionia</taxon>
        <taxon>Bdellovibrionales</taxon>
        <taxon>Pseudobdellovibrionaceae</taxon>
        <taxon>Bdellovibrio</taxon>
    </lineage>
</organism>
<proteinExistence type="inferred from homology"/>
<dbReference type="PATRIC" id="fig|1069642.3.peg.621"/>
<evidence type="ECO:0000256" key="2">
    <source>
        <dbReference type="ARBA" id="ARBA00023157"/>
    </source>
</evidence>
<gene>
    <name evidence="5" type="ORF">Bdt_0627</name>
</gene>